<dbReference type="PROSITE" id="PS00022">
    <property type="entry name" value="EGF_1"/>
    <property type="match status" value="1"/>
</dbReference>
<reference evidence="5 6" key="1">
    <citation type="submission" date="2016-09" db="EMBL/GenBank/DDBJ databases">
        <title>Extensive genetic diversity and differential bi-allelic expression allows diatom success in the polar Southern Ocean.</title>
        <authorList>
            <consortium name="DOE Joint Genome Institute"/>
            <person name="Mock T."/>
            <person name="Otillar R.P."/>
            <person name="Strauss J."/>
            <person name="Dupont C."/>
            <person name="Frickenhaus S."/>
            <person name="Maumus F."/>
            <person name="Mcmullan M."/>
            <person name="Sanges R."/>
            <person name="Schmutz J."/>
            <person name="Toseland A."/>
            <person name="Valas R."/>
            <person name="Veluchamy A."/>
            <person name="Ward B.J."/>
            <person name="Allen A."/>
            <person name="Barry K."/>
            <person name="Falciatore A."/>
            <person name="Ferrante M."/>
            <person name="Fortunato A.E."/>
            <person name="Gloeckner G."/>
            <person name="Gruber A."/>
            <person name="Hipkin R."/>
            <person name="Janech M."/>
            <person name="Kroth P."/>
            <person name="Leese F."/>
            <person name="Lindquist E."/>
            <person name="Lyon B.R."/>
            <person name="Martin J."/>
            <person name="Mayer C."/>
            <person name="Parker M."/>
            <person name="Quesneville H."/>
            <person name="Raymond J."/>
            <person name="Uhlig C."/>
            <person name="Valentin K.U."/>
            <person name="Worden A.Z."/>
            <person name="Armbrust E.V."/>
            <person name="Bowler C."/>
            <person name="Green B."/>
            <person name="Moulton V."/>
            <person name="Van Oosterhout C."/>
            <person name="Grigoriev I."/>
        </authorList>
    </citation>
    <scope>NUCLEOTIDE SEQUENCE [LARGE SCALE GENOMIC DNA]</scope>
    <source>
        <strain evidence="5 6">CCMP1102</strain>
    </source>
</reference>
<evidence type="ECO:0000256" key="3">
    <source>
        <dbReference type="SAM" id="MobiDB-lite"/>
    </source>
</evidence>
<accession>A0A1E7EV72</accession>
<feature type="disulfide bond" evidence="2">
    <location>
        <begin position="852"/>
        <end position="861"/>
    </location>
</feature>
<protein>
    <recommendedName>
        <fullName evidence="4">EGF-like domain-containing protein</fullName>
    </recommendedName>
</protein>
<comment type="caution">
    <text evidence="2">Lacks conserved residue(s) required for the propagation of feature annotation.</text>
</comment>
<dbReference type="SUPFAM" id="SSF51126">
    <property type="entry name" value="Pectin lyase-like"/>
    <property type="match status" value="1"/>
</dbReference>
<dbReference type="AlphaFoldDB" id="A0A1E7EV72"/>
<dbReference type="PANTHER" id="PTHR46769">
    <property type="entry name" value="POLYCYSTIC KIDNEY AND HEPATIC DISEASE 1 (AUTOSOMAL RECESSIVE)-LIKE 1"/>
    <property type="match status" value="1"/>
</dbReference>
<dbReference type="Gene3D" id="2.160.20.10">
    <property type="entry name" value="Single-stranded right-handed beta-helix, Pectin lyase-like"/>
    <property type="match status" value="1"/>
</dbReference>
<dbReference type="PROSITE" id="PS50026">
    <property type="entry name" value="EGF_3"/>
    <property type="match status" value="1"/>
</dbReference>
<keyword evidence="2" id="KW-1015">Disulfide bond</keyword>
<evidence type="ECO:0000256" key="1">
    <source>
        <dbReference type="ARBA" id="ARBA00022729"/>
    </source>
</evidence>
<keyword evidence="6" id="KW-1185">Reference proteome</keyword>
<dbReference type="OrthoDB" id="2094524at2759"/>
<dbReference type="Pfam" id="PF24606">
    <property type="entry name" value="CEMIP_beta-hel"/>
    <property type="match status" value="1"/>
</dbReference>
<feature type="region of interest" description="Disordered" evidence="3">
    <location>
        <begin position="883"/>
        <end position="902"/>
    </location>
</feature>
<evidence type="ECO:0000259" key="4">
    <source>
        <dbReference type="PROSITE" id="PS50026"/>
    </source>
</evidence>
<dbReference type="InterPro" id="IPR052387">
    <property type="entry name" value="Fibrocystin"/>
</dbReference>
<name>A0A1E7EV72_9STRA</name>
<keyword evidence="2" id="KW-0245">EGF-like domain</keyword>
<organism evidence="5 6">
    <name type="scientific">Fragilariopsis cylindrus CCMP1102</name>
    <dbReference type="NCBI Taxonomy" id="635003"/>
    <lineage>
        <taxon>Eukaryota</taxon>
        <taxon>Sar</taxon>
        <taxon>Stramenopiles</taxon>
        <taxon>Ochrophyta</taxon>
        <taxon>Bacillariophyta</taxon>
        <taxon>Bacillariophyceae</taxon>
        <taxon>Bacillariophycidae</taxon>
        <taxon>Bacillariales</taxon>
        <taxon>Bacillariaceae</taxon>
        <taxon>Fragilariopsis</taxon>
    </lineage>
</organism>
<sequence>MMIRGRRDLKRTWSLLSEPLYKGDNTIKLMHSPSEMGWNVGDRIGISPTDNQAVGWGQDVYITDINKGVITINTPIKSEHRADFEVGNLQYVAGASPALISAEVINLSRNIIITGDDFEEIACDPSLPEAVDGEQTSVKGCRCASFRTTCTVGLHTMHKFGGGDDGITRIENVRVEKCGQRGVEGKYCMHFHKMDDCPNCVFKGNAIENSQQRGIIIHSTHNTLVEDNVLYNVRGANIYLEDGNEMWNTLKYNVAICPFPFRDTTYHGCTVSGTSNRVADTADNQSGFFSRAGSNNFIGNRASNHFNGMFLQEGGRGRGDESYDKVCESASRLGRFDGNTWHSNGRFGTYTLGFNYPKVTDQSIANNGYNTNMEQCKPFDSYGNTQGSSSAFVNHVDYGNGFVGHYSGGDLQHYGHQSIDNDSLIYWKETKTFANGCGSHLINGYYKKGTMALPDQATFIIDNVVIGDDTRMEANHHCNVGTTGVLCMPTYILHKVKWENNYSKGNRGPLMYFQKQSFQETHNNNQNHGGIFTLSPDDASIILDGGTVEGSVFPRGFISLVSDKFPYLLGLPNNLCIDTSTQENGILYDNGIMCKTELRALKVYSRGLSSYTAPRLKVEIWYDSSGKFDGSPAASQLIGFHQIGPDGSSKKQGYSVPVIIGKKHSYRISLTSGDLPNDWVIEFSDPVIGNRWIKDELYLDVAGRNCNGLITSSHDRKYIWGGDIVGGYLDDKAWFNHGACVGSGQQPPDESSIDCSIIVDTNNNDDNNNNSRKNLADQGVVEATSCPKKCLGECNSNSYCDCGLEMCECKAGYTGSNCGIDLCSDANCGEHGSCSARYLGGGMPVTNKACVCENTWLGERCDKNRDKLNRKVLRKRLGIKAPTRSSTPSLISIPSPTNRPKNDSNCGFSSCTDTILGSYADGYSCGSRIEWLQTAAGYNEFDSCRKVSEEFPDICTCTCDEESDYVMFNNGKGITKDECLNAALEVGRVMPNLFRSVLKVGDLEFYTMWLLHLE</sequence>
<keyword evidence="1" id="KW-0732">Signal</keyword>
<dbReference type="Proteomes" id="UP000095751">
    <property type="component" value="Unassembled WGS sequence"/>
</dbReference>
<dbReference type="InParanoid" id="A0A1E7EV72"/>
<evidence type="ECO:0000313" key="6">
    <source>
        <dbReference type="Proteomes" id="UP000095751"/>
    </source>
</evidence>
<dbReference type="InterPro" id="IPR011050">
    <property type="entry name" value="Pectin_lyase_fold/virulence"/>
</dbReference>
<dbReference type="SMART" id="SM00710">
    <property type="entry name" value="PbH1"/>
    <property type="match status" value="3"/>
</dbReference>
<feature type="compositionally biased region" description="Low complexity" evidence="3">
    <location>
        <begin position="883"/>
        <end position="896"/>
    </location>
</feature>
<dbReference type="KEGG" id="fcy:FRACYDRAFT_264060"/>
<dbReference type="InterPro" id="IPR055401">
    <property type="entry name" value="CEMIP_beta-hel_dom"/>
</dbReference>
<proteinExistence type="predicted"/>
<dbReference type="EMBL" id="KV784374">
    <property type="protein sequence ID" value="OEU09747.1"/>
    <property type="molecule type" value="Genomic_DNA"/>
</dbReference>
<evidence type="ECO:0000256" key="2">
    <source>
        <dbReference type="PROSITE-ProRule" id="PRU00076"/>
    </source>
</evidence>
<dbReference type="InterPro" id="IPR000742">
    <property type="entry name" value="EGF"/>
</dbReference>
<gene>
    <name evidence="5" type="ORF">FRACYDRAFT_264060</name>
</gene>
<evidence type="ECO:0000313" key="5">
    <source>
        <dbReference type="EMBL" id="OEU09747.1"/>
    </source>
</evidence>
<dbReference type="PANTHER" id="PTHR46769:SF2">
    <property type="entry name" value="FIBROCYSTIN-L ISOFORM 2 PRECURSOR-RELATED"/>
    <property type="match status" value="1"/>
</dbReference>
<dbReference type="InterPro" id="IPR006626">
    <property type="entry name" value="PbH1"/>
</dbReference>
<dbReference type="InterPro" id="IPR012334">
    <property type="entry name" value="Pectin_lyas_fold"/>
</dbReference>
<feature type="domain" description="EGF-like" evidence="4">
    <location>
        <begin position="819"/>
        <end position="862"/>
    </location>
</feature>